<name>A0A1J4JU36_9EUKA</name>
<gene>
    <name evidence="1" type="ORF">TRFO_32452</name>
</gene>
<sequence length="880" mass="101472">MDMNPKILNFLMPDAALNVIHTVIDGLENEEIANSLKTGSQIEWVLPILLYALDNGDSSLTLKVFNIFKNWSFSQAPGDSLSNRNKYLRLVINSVFNVCYRHQDYIPLYKITEILERIIFTPPIEYEEETWYLLMNLLPQFSQFKGSDTSKNTLRQLSIDIFACSGLETKQSLQLLNLHKIDEFWEIFVGNLMSGSITPNIVKYLPFYSGVWNQANPMTPEFSDTLLNTLLKRELTIDVRRHCYFGIIKSLTKSKVGLFRFLIPVDTVLSIFADTIFPFTEVEEKSFRYIFELFTYGKIEDNSKWMRILFNSIRKEFYKIIPNRSKQLIESFSNILFKKPRFFVSLTGDIINAILSINDIILDSAEWILLCSNLAEIYSCDLFNGDRSRELFNLLYHKIDILSDPISAVYISLVTGRTDFSNKVASIVGNSFSVLLLLIYGFTAHISPDIVSENLIITLIEHVPQEAIRYILLMMIEVIDIIERGHKNEKCCLCIHDYARKQISENFLRNVLLNLITSPIHLQLEKADLDDILITQRDYFRFNSTIISSNFDDDENAVIVCRNQYSMSAYRLSPINENLNSKFLEGEDFNNQKNDILKNTKKQKSDKNENIEEKPVKCTFTPYKPRSPPTKKRDTFYFLSALGLFTDSNSFQIAPLDESCMEDLGIYEKRVGRRKFHISLARINCTSKGLFDHSSSSDAFNTFTAKLGPFIQNYELKNGKQSSYPVPYFDSILFRFIYFSRYHFNGDSNVGLEETNGLVLFNENGSDIVYDEELFQNWPVVITVSNVCDDLYSIHILKFSGSLRPPLDFGRQRLLAADHIGYTIGFILYLYVCSNIDELYINETEGFIHNSKLFKYIAPVDGLELLSQVFKNNSINGNHS</sequence>
<reference evidence="1" key="1">
    <citation type="submission" date="2016-10" db="EMBL/GenBank/DDBJ databases">
        <authorList>
            <person name="Benchimol M."/>
            <person name="Almeida L.G."/>
            <person name="Vasconcelos A.T."/>
            <person name="Perreira-Neves A."/>
            <person name="Rosa I.A."/>
            <person name="Tasca T."/>
            <person name="Bogo M.R."/>
            <person name="de Souza W."/>
        </authorList>
    </citation>
    <scope>NUCLEOTIDE SEQUENCE [LARGE SCALE GENOMIC DNA]</scope>
    <source>
        <strain evidence="1">K</strain>
    </source>
</reference>
<proteinExistence type="predicted"/>
<dbReference type="Proteomes" id="UP000179807">
    <property type="component" value="Unassembled WGS sequence"/>
</dbReference>
<dbReference type="EMBL" id="MLAK01000939">
    <property type="protein sequence ID" value="OHT00765.1"/>
    <property type="molecule type" value="Genomic_DNA"/>
</dbReference>
<dbReference type="OrthoDB" id="10512407at2759"/>
<keyword evidence="2" id="KW-1185">Reference proteome</keyword>
<evidence type="ECO:0000313" key="2">
    <source>
        <dbReference type="Proteomes" id="UP000179807"/>
    </source>
</evidence>
<protein>
    <submittedName>
        <fullName evidence="1">Uncharacterized protein</fullName>
    </submittedName>
</protein>
<evidence type="ECO:0000313" key="1">
    <source>
        <dbReference type="EMBL" id="OHT00765.1"/>
    </source>
</evidence>
<dbReference type="GeneID" id="94843210"/>
<dbReference type="AlphaFoldDB" id="A0A1J4JU36"/>
<comment type="caution">
    <text evidence="1">The sequence shown here is derived from an EMBL/GenBank/DDBJ whole genome shotgun (WGS) entry which is preliminary data.</text>
</comment>
<dbReference type="RefSeq" id="XP_068353901.1">
    <property type="nucleotide sequence ID" value="XM_068508506.1"/>
</dbReference>
<accession>A0A1J4JU36</accession>
<dbReference type="VEuPathDB" id="TrichDB:TRFO_32452"/>
<organism evidence="1 2">
    <name type="scientific">Tritrichomonas foetus</name>
    <dbReference type="NCBI Taxonomy" id="1144522"/>
    <lineage>
        <taxon>Eukaryota</taxon>
        <taxon>Metamonada</taxon>
        <taxon>Parabasalia</taxon>
        <taxon>Tritrichomonadida</taxon>
        <taxon>Tritrichomonadidae</taxon>
        <taxon>Tritrichomonas</taxon>
    </lineage>
</organism>